<keyword evidence="3" id="KW-1185">Reference proteome</keyword>
<organism evidence="2 3">
    <name type="scientific">Colletotrichum tanaceti</name>
    <dbReference type="NCBI Taxonomy" id="1306861"/>
    <lineage>
        <taxon>Eukaryota</taxon>
        <taxon>Fungi</taxon>
        <taxon>Dikarya</taxon>
        <taxon>Ascomycota</taxon>
        <taxon>Pezizomycotina</taxon>
        <taxon>Sordariomycetes</taxon>
        <taxon>Hypocreomycetidae</taxon>
        <taxon>Glomerellales</taxon>
        <taxon>Glomerellaceae</taxon>
        <taxon>Colletotrichum</taxon>
        <taxon>Colletotrichum destructivum species complex</taxon>
    </lineage>
</organism>
<evidence type="ECO:0000313" key="2">
    <source>
        <dbReference type="EMBL" id="TKW49196.1"/>
    </source>
</evidence>
<evidence type="ECO:0000313" key="3">
    <source>
        <dbReference type="Proteomes" id="UP000310108"/>
    </source>
</evidence>
<dbReference type="InterPro" id="IPR011009">
    <property type="entry name" value="Kinase-like_dom_sf"/>
</dbReference>
<dbReference type="OrthoDB" id="5237031at2759"/>
<dbReference type="Proteomes" id="UP000310108">
    <property type="component" value="Unassembled WGS sequence"/>
</dbReference>
<evidence type="ECO:0000256" key="1">
    <source>
        <dbReference type="SAM" id="MobiDB-lite"/>
    </source>
</evidence>
<feature type="region of interest" description="Disordered" evidence="1">
    <location>
        <begin position="15"/>
        <end position="37"/>
    </location>
</feature>
<comment type="caution">
    <text evidence="2">The sequence shown here is derived from an EMBL/GenBank/DDBJ whole genome shotgun (WGS) entry which is preliminary data.</text>
</comment>
<feature type="region of interest" description="Disordered" evidence="1">
    <location>
        <begin position="433"/>
        <end position="466"/>
    </location>
</feature>
<dbReference type="AlphaFoldDB" id="A0A4V6DFH9"/>
<accession>A0A4V6DFH9</accession>
<proteinExistence type="predicted"/>
<protein>
    <recommendedName>
        <fullName evidence="4">Protein kinase domain-containing protein</fullName>
    </recommendedName>
</protein>
<name>A0A4V6DFH9_9PEZI</name>
<sequence length="466" mass="53366">MSDIEIDLLQQHPTNQVLNNEQASYSGSNKFRNTESIPSRQLRVHSRYDHDGYVGSSWDALLPECGDDYLRRDSTTYEPNPRAAWVLNVEADGADYFKQEISGPVMSKFVDSPQLFNQSEMGPPAGRSGKFIDTVYYWRNPGERSGDTKHVAFIGDFTRNVLIPQLWLSGSIEQNSNQVALSRELRGGSGSQSDSLAIEYDCPQIFCFDMRTFLFLQFRAKKQEELKKSDCLVDCWVFRRVENDDHFMEPIREVVYRFIVQGIRRTQCYGFPTANIYVNLPKDIVLKKELSDESERFENELHIYEQLRELQGTIIPQFLGLAYIDGARALVLTDIGGTAMVQEGIPHFDRTALETMLAKPVRLIREQGVHLADFSMLNVHFCEDAFRIVDFGEAVTITERVEDEDAFVREQVRWVSEPFLRRQENSVKMAKLAKRRNGAPAKKQQGTPRRMQGTGRAAVGRHEGIR</sequence>
<gene>
    <name evidence="2" type="ORF">CTA1_3226</name>
</gene>
<dbReference type="EMBL" id="PJEX01000598">
    <property type="protein sequence ID" value="TKW49196.1"/>
    <property type="molecule type" value="Genomic_DNA"/>
</dbReference>
<evidence type="ECO:0008006" key="4">
    <source>
        <dbReference type="Google" id="ProtNLM"/>
    </source>
</evidence>
<reference evidence="2 3" key="1">
    <citation type="journal article" date="2019" name="PLoS ONE">
        <title>Comparative genome analysis indicates high evolutionary potential of pathogenicity genes in Colletotrichum tanaceti.</title>
        <authorList>
            <person name="Lelwala R.V."/>
            <person name="Korhonen P.K."/>
            <person name="Young N.D."/>
            <person name="Scott J.B."/>
            <person name="Ades P.A."/>
            <person name="Gasser R.B."/>
            <person name="Taylor P.W.J."/>
        </authorList>
    </citation>
    <scope>NUCLEOTIDE SEQUENCE [LARGE SCALE GENOMIC DNA]</scope>
    <source>
        <strain evidence="2">BRIP57314</strain>
    </source>
</reference>
<dbReference type="SUPFAM" id="SSF56112">
    <property type="entry name" value="Protein kinase-like (PK-like)"/>
    <property type="match status" value="1"/>
</dbReference>